<dbReference type="EMBL" id="CAACVR010000008">
    <property type="protein sequence ID" value="VEU20996.1"/>
    <property type="molecule type" value="Genomic_DNA"/>
</dbReference>
<dbReference type="InterPro" id="IPR000195">
    <property type="entry name" value="Rab-GAP-TBC_dom"/>
</dbReference>
<protein>
    <submittedName>
        <fullName evidence="2">DEKNAAC101818</fullName>
    </submittedName>
</protein>
<dbReference type="InterPro" id="IPR035969">
    <property type="entry name" value="Rab-GAP_TBC_sf"/>
</dbReference>
<dbReference type="SUPFAM" id="SSF47923">
    <property type="entry name" value="Ypt/Rab-GAP domain of gyp1p"/>
    <property type="match status" value="1"/>
</dbReference>
<reference evidence="2 3" key="1">
    <citation type="submission" date="2018-12" db="EMBL/GenBank/DDBJ databases">
        <authorList>
            <person name="Tiukova I."/>
            <person name="Dainat J."/>
        </authorList>
    </citation>
    <scope>NUCLEOTIDE SEQUENCE [LARGE SCALE GENOMIC DNA]</scope>
</reference>
<evidence type="ECO:0000259" key="1">
    <source>
        <dbReference type="Pfam" id="PF00566"/>
    </source>
</evidence>
<keyword evidence="3" id="KW-1185">Reference proteome</keyword>
<sequence length="466" mass="53689">MDDESSSCLSFEGKLLNSNKDLRLDEALQRISMLKSMSHLSSSAVAALSVDVSSEPNGKKLVPSKEKMECLCATRQPNLPPKDRFESVRHQKDYESLVESQIREERRRMEQYHERQDRLKKREDTDYRLWRTVCQKYESLVCLPTTRELWWRGIPAKGGLRGNIWKRQLVGKKKLQVDLIDCLSISHGLIDKACDYKTMRSELARKKFEKDSADQMGSIKNVELYSKKIQKCFPNLLVFQLGTTFEAVLAIALAFDVVKEKEDGFSGIPTDRLLHLICVLYKNLESEELALHALIDIVLKKLPHTLLSKGDVPRSLEEELKEEKKESNSVYLKDIKDQFDRFLLNTSPNVYNHFVQRNVNTLVLIQSAASNLFSNLLNLEVLERILDIYIFEGDTFLLRCLLALIKKVSYKLFGSPEDIYSVLGDESLDVLNKNISRKGVLSGYVYLDVGDSDEFIRDVRMILRRH</sequence>
<dbReference type="AlphaFoldDB" id="A0A448YJD2"/>
<feature type="domain" description="Rab-GAP TBC" evidence="1">
    <location>
        <begin position="328"/>
        <end position="409"/>
    </location>
</feature>
<dbReference type="STRING" id="13370.A0A448YJD2"/>
<dbReference type="Gene3D" id="1.10.472.80">
    <property type="entry name" value="Ypt/Rab-GAP domain of gyp1p, domain 3"/>
    <property type="match status" value="1"/>
</dbReference>
<dbReference type="Proteomes" id="UP000290900">
    <property type="component" value="Unassembled WGS sequence"/>
</dbReference>
<evidence type="ECO:0000313" key="2">
    <source>
        <dbReference type="EMBL" id="VEU20996.1"/>
    </source>
</evidence>
<gene>
    <name evidence="2" type="ORF">BRENAR_LOCUS1731</name>
</gene>
<evidence type="ECO:0000313" key="3">
    <source>
        <dbReference type="Proteomes" id="UP000290900"/>
    </source>
</evidence>
<name>A0A448YJD2_BRENA</name>
<dbReference type="InParanoid" id="A0A448YJD2"/>
<organism evidence="2 3">
    <name type="scientific">Brettanomyces naardenensis</name>
    <name type="common">Yeast</name>
    <dbReference type="NCBI Taxonomy" id="13370"/>
    <lineage>
        <taxon>Eukaryota</taxon>
        <taxon>Fungi</taxon>
        <taxon>Dikarya</taxon>
        <taxon>Ascomycota</taxon>
        <taxon>Saccharomycotina</taxon>
        <taxon>Pichiomycetes</taxon>
        <taxon>Pichiales</taxon>
        <taxon>Pichiaceae</taxon>
        <taxon>Brettanomyces</taxon>
    </lineage>
</organism>
<dbReference type="Pfam" id="PF00566">
    <property type="entry name" value="RabGAP-TBC"/>
    <property type="match status" value="1"/>
</dbReference>
<proteinExistence type="predicted"/>
<dbReference type="OrthoDB" id="289721at2759"/>
<accession>A0A448YJD2</accession>